<dbReference type="FunFam" id="3.30.565.10:FF:000003">
    <property type="entry name" value="DNA mismatch repair endonuclease MutL"/>
    <property type="match status" value="1"/>
</dbReference>
<evidence type="ECO:0000259" key="8">
    <source>
        <dbReference type="SMART" id="SM01340"/>
    </source>
</evidence>
<dbReference type="EMBL" id="BAND01000023">
    <property type="protein sequence ID" value="GAJ28426.1"/>
    <property type="molecule type" value="Genomic_DNA"/>
</dbReference>
<feature type="compositionally biased region" description="Pro residues" evidence="6">
    <location>
        <begin position="337"/>
        <end position="349"/>
    </location>
</feature>
<dbReference type="Gene3D" id="3.30.1540.20">
    <property type="entry name" value="MutL, C-terminal domain, dimerisation subdomain"/>
    <property type="match status" value="1"/>
</dbReference>
<dbReference type="InterPro" id="IPR014790">
    <property type="entry name" value="MutL_C"/>
</dbReference>
<proteinExistence type="inferred from homology"/>
<dbReference type="PANTHER" id="PTHR10073:SF12">
    <property type="entry name" value="DNA MISMATCH REPAIR PROTEIN MLH1"/>
    <property type="match status" value="1"/>
</dbReference>
<dbReference type="Proteomes" id="UP000019760">
    <property type="component" value="Unassembled WGS sequence"/>
</dbReference>
<dbReference type="GO" id="GO:0005524">
    <property type="term" value="F:ATP binding"/>
    <property type="evidence" value="ECO:0007669"/>
    <property type="project" value="InterPro"/>
</dbReference>
<dbReference type="InterPro" id="IPR036890">
    <property type="entry name" value="HATPase_C_sf"/>
</dbReference>
<dbReference type="InterPro" id="IPR042120">
    <property type="entry name" value="MutL_C_dimsub"/>
</dbReference>
<dbReference type="PANTHER" id="PTHR10073">
    <property type="entry name" value="DNA MISMATCH REPAIR PROTEIN MLH, PMS, MUTL"/>
    <property type="match status" value="1"/>
</dbReference>
<dbReference type="InterPro" id="IPR014721">
    <property type="entry name" value="Ribsml_uS5_D2-typ_fold_subgr"/>
</dbReference>
<dbReference type="SUPFAM" id="SSF54211">
    <property type="entry name" value="Ribosomal protein S5 domain 2-like"/>
    <property type="match status" value="1"/>
</dbReference>
<evidence type="ECO:0000256" key="6">
    <source>
        <dbReference type="SAM" id="MobiDB-lite"/>
    </source>
</evidence>
<evidence type="ECO:0000259" key="7">
    <source>
        <dbReference type="SMART" id="SM00853"/>
    </source>
</evidence>
<evidence type="ECO:0000256" key="5">
    <source>
        <dbReference type="HAMAP-Rule" id="MF_00149"/>
    </source>
</evidence>
<dbReference type="GO" id="GO:0032300">
    <property type="term" value="C:mismatch repair complex"/>
    <property type="evidence" value="ECO:0007669"/>
    <property type="project" value="InterPro"/>
</dbReference>
<dbReference type="AlphaFoldDB" id="A0A023D3M7"/>
<dbReference type="InterPro" id="IPR020667">
    <property type="entry name" value="DNA_mismatch_repair_MutL"/>
</dbReference>
<dbReference type="InterPro" id="IPR037198">
    <property type="entry name" value="MutL_C_sf"/>
</dbReference>
<name>A0A023D3M7_ACIMT</name>
<keyword evidence="3 5" id="KW-0227">DNA damage</keyword>
<dbReference type="GO" id="GO:0030983">
    <property type="term" value="F:mismatched DNA binding"/>
    <property type="evidence" value="ECO:0007669"/>
    <property type="project" value="InterPro"/>
</dbReference>
<feature type="domain" description="DNA mismatch repair protein S5" evidence="8">
    <location>
        <begin position="197"/>
        <end position="313"/>
    </location>
</feature>
<evidence type="ECO:0000256" key="2">
    <source>
        <dbReference type="ARBA" id="ARBA00021975"/>
    </source>
</evidence>
<accession>A0A023D3M7</accession>
<dbReference type="InterPro" id="IPR013507">
    <property type="entry name" value="DNA_mismatch_S5_2-like"/>
</dbReference>
<dbReference type="Pfam" id="PF01119">
    <property type="entry name" value="DNA_mis_repair"/>
    <property type="match status" value="1"/>
</dbReference>
<evidence type="ECO:0000256" key="1">
    <source>
        <dbReference type="ARBA" id="ARBA00006082"/>
    </source>
</evidence>
<comment type="similarity">
    <text evidence="1 5">Belongs to the DNA mismatch repair MutL/HexB family.</text>
</comment>
<dbReference type="Gene3D" id="3.30.1370.100">
    <property type="entry name" value="MutL, C-terminal domain, regulatory subdomain"/>
    <property type="match status" value="1"/>
</dbReference>
<dbReference type="Pfam" id="PF13589">
    <property type="entry name" value="HATPase_c_3"/>
    <property type="match status" value="1"/>
</dbReference>
<dbReference type="GO" id="GO:0140664">
    <property type="term" value="F:ATP-dependent DNA damage sensor activity"/>
    <property type="evidence" value="ECO:0007669"/>
    <property type="project" value="InterPro"/>
</dbReference>
<dbReference type="SMART" id="SM01340">
    <property type="entry name" value="DNA_mis_repair"/>
    <property type="match status" value="1"/>
</dbReference>
<evidence type="ECO:0000256" key="3">
    <source>
        <dbReference type="ARBA" id="ARBA00022763"/>
    </source>
</evidence>
<feature type="region of interest" description="Disordered" evidence="6">
    <location>
        <begin position="330"/>
        <end position="355"/>
    </location>
</feature>
<dbReference type="CDD" id="cd00782">
    <property type="entry name" value="MutL_Trans"/>
    <property type="match status" value="1"/>
</dbReference>
<dbReference type="SMART" id="SM00853">
    <property type="entry name" value="MutL_C"/>
    <property type="match status" value="1"/>
</dbReference>
<comment type="caution">
    <text evidence="9">The sequence shown here is derived from an EMBL/GenBank/DDBJ whole genome shotgun (WGS) entry which is preliminary data.</text>
</comment>
<evidence type="ECO:0000256" key="4">
    <source>
        <dbReference type="ARBA" id="ARBA00023204"/>
    </source>
</evidence>
<feature type="domain" description="MutL C-terminal dimerisation" evidence="7">
    <location>
        <begin position="385"/>
        <end position="534"/>
    </location>
</feature>
<evidence type="ECO:0000313" key="9">
    <source>
        <dbReference type="EMBL" id="GAJ28426.1"/>
    </source>
</evidence>
<dbReference type="GO" id="GO:0016887">
    <property type="term" value="F:ATP hydrolysis activity"/>
    <property type="evidence" value="ECO:0007669"/>
    <property type="project" value="InterPro"/>
</dbReference>
<keyword evidence="10" id="KW-1185">Reference proteome</keyword>
<reference evidence="10" key="1">
    <citation type="journal article" date="2014" name="FEMS Microbiol. Lett.">
        <title>Draft Genomic DNA Sequence of the Facultatively Methylotrophic Bacterium Acidomonas methanolica type strain MB58.</title>
        <authorList>
            <person name="Higashiura N."/>
            <person name="Hadano H."/>
            <person name="Hirakawa H."/>
            <person name="Matsutani M."/>
            <person name="Takabe S."/>
            <person name="Matsushita K."/>
            <person name="Azuma Y."/>
        </authorList>
    </citation>
    <scope>NUCLEOTIDE SEQUENCE [LARGE SCALE GENOMIC DNA]</scope>
    <source>
        <strain evidence="10">MB58</strain>
    </source>
</reference>
<organism evidence="9 10">
    <name type="scientific">Acidomonas methanolica NBRC 104435</name>
    <dbReference type="NCBI Taxonomy" id="1231351"/>
    <lineage>
        <taxon>Bacteria</taxon>
        <taxon>Pseudomonadati</taxon>
        <taxon>Pseudomonadota</taxon>
        <taxon>Alphaproteobacteria</taxon>
        <taxon>Acetobacterales</taxon>
        <taxon>Acetobacteraceae</taxon>
        <taxon>Acidomonas</taxon>
    </lineage>
</organism>
<dbReference type="GO" id="GO:0006298">
    <property type="term" value="P:mismatch repair"/>
    <property type="evidence" value="ECO:0007669"/>
    <property type="project" value="UniProtKB-UniRule"/>
</dbReference>
<dbReference type="Pfam" id="PF08676">
    <property type="entry name" value="MutL_C"/>
    <property type="match status" value="1"/>
</dbReference>
<dbReference type="InterPro" id="IPR002099">
    <property type="entry name" value="MutL/Mlh/PMS"/>
</dbReference>
<dbReference type="NCBIfam" id="TIGR00585">
    <property type="entry name" value="mutl"/>
    <property type="match status" value="1"/>
</dbReference>
<dbReference type="InterPro" id="IPR042121">
    <property type="entry name" value="MutL_C_regsub"/>
</dbReference>
<dbReference type="HAMAP" id="MF_00149">
    <property type="entry name" value="DNA_mis_repair"/>
    <property type="match status" value="1"/>
</dbReference>
<comment type="function">
    <text evidence="5">This protein is involved in the repair of mismatches in DNA. It is required for dam-dependent methyl-directed DNA mismatch repair. May act as a 'molecular matchmaker', a protein that promotes the formation of a stable complex between two or more DNA-binding proteins in an ATP-dependent manner without itself being part of a final effector complex.</text>
</comment>
<keyword evidence="4 5" id="KW-0234">DNA repair</keyword>
<dbReference type="CDD" id="cd16926">
    <property type="entry name" value="HATPase_MutL-MLH-PMS-like"/>
    <property type="match status" value="1"/>
</dbReference>
<dbReference type="OrthoDB" id="9763467at2"/>
<sequence>MIDLIAAGEVIERPAAAIKELVENALDSGATRITVALTEGGIGRIEIVDNGCGMTPEDLVLAVERHCTSKLSDDTLVRIRTLGFRGEALPSIGASAKLALTSRVAEADSAWRLRVEAGVVTPPAPSSGPKGTRAVVEDLFFATPARRKFLKSPRVEAGHAEAVIRRLALAAPHCAFRLTLDERLALDLPAQSPRDRAQAILGETDSLIPVEETRGEMRLTGYVAGPAATRPTTAAQFLLVNGRPVIDPLLRTALRVAYRPVIDPGRQPVLALHLSLPMERVDVNVHPAKTELRFADENEVKGFVIGAVQRALGQGAGGASVSARLRGGGAQIRYPAPDRPSPPAPPAPRPAGQAAGFAEMHRSFAPSARQIAPPEADTPHPLGAPVAQVLDTYVIAVAPDGDLVLVDQHAAHERLTHERLLAQHQAGQIRAQRLLLPEVVDLPSGQAEALLARAAELAALGLELESFGGGAVLLRTLPALLAGGDAQGLIRDLADELADEPALAASETGALERRIDAVIARMACHGSIRAGRRLNAEEMSALLREMERTPRAATCSHGRPTWLKLSRTELERLFGRTR</sequence>
<gene>
    <name evidence="5" type="primary">mutL</name>
    <name evidence="9" type="ORF">Amme_023_019</name>
</gene>
<dbReference type="Gene3D" id="3.30.230.10">
    <property type="match status" value="1"/>
</dbReference>
<evidence type="ECO:0000313" key="10">
    <source>
        <dbReference type="Proteomes" id="UP000019760"/>
    </source>
</evidence>
<protein>
    <recommendedName>
        <fullName evidence="2 5">DNA mismatch repair protein MutL</fullName>
    </recommendedName>
</protein>
<dbReference type="InterPro" id="IPR014762">
    <property type="entry name" value="DNA_mismatch_repair_CS"/>
</dbReference>
<dbReference type="SUPFAM" id="SSF55874">
    <property type="entry name" value="ATPase domain of HSP90 chaperone/DNA topoisomerase II/histidine kinase"/>
    <property type="match status" value="1"/>
</dbReference>
<reference evidence="9 10" key="2">
    <citation type="journal article" date="2014" name="FEMS Microbiol. Lett.">
        <title>Draft genomic DNA sequence of the facultatively methylotrophic bacterium Acidomonas methanolica type strain MB58.</title>
        <authorList>
            <person name="Higashiura N."/>
            <person name="Hadano H."/>
            <person name="Hirakawa H."/>
            <person name="Matsutani M."/>
            <person name="Takabe S."/>
            <person name="Matsushita K."/>
            <person name="Azuma Y."/>
        </authorList>
    </citation>
    <scope>NUCLEOTIDE SEQUENCE [LARGE SCALE GENOMIC DNA]</scope>
    <source>
        <strain evidence="9 10">MB58</strain>
    </source>
</reference>
<dbReference type="SUPFAM" id="SSF118116">
    <property type="entry name" value="DNA mismatch repair protein MutL"/>
    <property type="match status" value="1"/>
</dbReference>
<dbReference type="InterPro" id="IPR038973">
    <property type="entry name" value="MutL/Mlh/Pms-like"/>
</dbReference>
<dbReference type="InterPro" id="IPR020568">
    <property type="entry name" value="Ribosomal_Su5_D2-typ_SF"/>
</dbReference>
<dbReference type="PROSITE" id="PS00058">
    <property type="entry name" value="DNA_MISMATCH_REPAIR_1"/>
    <property type="match status" value="1"/>
</dbReference>
<dbReference type="Gene3D" id="3.30.565.10">
    <property type="entry name" value="Histidine kinase-like ATPase, C-terminal domain"/>
    <property type="match status" value="1"/>
</dbReference>